<name>A0ABT2UH26_9BACL</name>
<comment type="caution">
    <text evidence="4">The sequence shown here is derived from an EMBL/GenBank/DDBJ whole genome shotgun (WGS) entry which is preliminary data.</text>
</comment>
<evidence type="ECO:0000259" key="3">
    <source>
        <dbReference type="Pfam" id="PF00561"/>
    </source>
</evidence>
<evidence type="ECO:0000256" key="1">
    <source>
        <dbReference type="ARBA" id="ARBA00022801"/>
    </source>
</evidence>
<feature type="domain" description="AB hydrolase-1" evidence="3">
    <location>
        <begin position="21"/>
        <end position="121"/>
    </location>
</feature>
<evidence type="ECO:0000313" key="5">
    <source>
        <dbReference type="Proteomes" id="UP001652445"/>
    </source>
</evidence>
<keyword evidence="1 4" id="KW-0378">Hydrolase</keyword>
<organism evidence="4 5">
    <name type="scientific">Paenibacillus baimaensis</name>
    <dbReference type="NCBI Taxonomy" id="2982185"/>
    <lineage>
        <taxon>Bacteria</taxon>
        <taxon>Bacillati</taxon>
        <taxon>Bacillota</taxon>
        <taxon>Bacilli</taxon>
        <taxon>Bacillales</taxon>
        <taxon>Paenibacillaceae</taxon>
        <taxon>Paenibacillus</taxon>
    </lineage>
</organism>
<dbReference type="InterPro" id="IPR050266">
    <property type="entry name" value="AB_hydrolase_sf"/>
</dbReference>
<evidence type="ECO:0000256" key="2">
    <source>
        <dbReference type="SAM" id="MobiDB-lite"/>
    </source>
</evidence>
<dbReference type="Gene3D" id="3.40.50.1820">
    <property type="entry name" value="alpha/beta hydrolase"/>
    <property type="match status" value="1"/>
</dbReference>
<sequence>MPFVDVNGTALYYESVGQGIPIVCIHPILLTGEIFSYQRASLSDRYQIITFDIRGHGKSRFSEEPLSYTMIAEDIRQLLDSLGIGQAYLCGYSVGGQIVLQALLSDPDRYLGAILIGSTSELTDPIQRGLVWIAHLLCGLHGKRLLSALDAGGNATNFHIFKSMYDSCNSGNVLNIAQYHEQVLSFNCTDRLYEIQAPILLLFGQRDTRFHQYARVMQTRLPHSTLHFIRGAPHQIPTKHAADVDGLLRLWIENQQNQLAREQHKHKDQEFEEQQSLQAQNTLFEQPDHLEQPSQQEHQ</sequence>
<accession>A0ABT2UH26</accession>
<dbReference type="Pfam" id="PF00561">
    <property type="entry name" value="Abhydrolase_1"/>
    <property type="match status" value="1"/>
</dbReference>
<dbReference type="Proteomes" id="UP001652445">
    <property type="component" value="Unassembled WGS sequence"/>
</dbReference>
<dbReference type="GO" id="GO:0016787">
    <property type="term" value="F:hydrolase activity"/>
    <property type="evidence" value="ECO:0007669"/>
    <property type="project" value="UniProtKB-KW"/>
</dbReference>
<evidence type="ECO:0000313" key="4">
    <source>
        <dbReference type="EMBL" id="MCU6793934.1"/>
    </source>
</evidence>
<dbReference type="InterPro" id="IPR000073">
    <property type="entry name" value="AB_hydrolase_1"/>
</dbReference>
<gene>
    <name evidence="4" type="ORF">OB236_17665</name>
</gene>
<reference evidence="4 5" key="1">
    <citation type="submission" date="2022-09" db="EMBL/GenBank/DDBJ databases">
        <authorList>
            <person name="Han X.L."/>
            <person name="Wang Q."/>
            <person name="Lu T."/>
        </authorList>
    </citation>
    <scope>NUCLEOTIDE SEQUENCE [LARGE SCALE GENOMIC DNA]</scope>
    <source>
        <strain evidence="4 5">WQ 127069</strain>
    </source>
</reference>
<feature type="region of interest" description="Disordered" evidence="2">
    <location>
        <begin position="262"/>
        <end position="299"/>
    </location>
</feature>
<dbReference type="PANTHER" id="PTHR43798:SF31">
    <property type="entry name" value="AB HYDROLASE SUPERFAMILY PROTEIN YCLE"/>
    <property type="match status" value="1"/>
</dbReference>
<protein>
    <submittedName>
        <fullName evidence="4">Alpha/beta hydrolase</fullName>
    </submittedName>
</protein>
<feature type="compositionally biased region" description="Polar residues" evidence="2">
    <location>
        <begin position="274"/>
        <end position="284"/>
    </location>
</feature>
<dbReference type="EMBL" id="JAOQIO010000069">
    <property type="protein sequence ID" value="MCU6793934.1"/>
    <property type="molecule type" value="Genomic_DNA"/>
</dbReference>
<feature type="compositionally biased region" description="Basic and acidic residues" evidence="2">
    <location>
        <begin position="286"/>
        <end position="299"/>
    </location>
</feature>
<proteinExistence type="predicted"/>
<dbReference type="SUPFAM" id="SSF53474">
    <property type="entry name" value="alpha/beta-Hydrolases"/>
    <property type="match status" value="1"/>
</dbReference>
<keyword evidence="5" id="KW-1185">Reference proteome</keyword>
<dbReference type="InterPro" id="IPR029058">
    <property type="entry name" value="AB_hydrolase_fold"/>
</dbReference>
<dbReference type="PANTHER" id="PTHR43798">
    <property type="entry name" value="MONOACYLGLYCEROL LIPASE"/>
    <property type="match status" value="1"/>
</dbReference>
<dbReference type="RefSeq" id="WP_262685161.1">
    <property type="nucleotide sequence ID" value="NZ_JAOQIO010000069.1"/>
</dbReference>